<proteinExistence type="predicted"/>
<dbReference type="RefSeq" id="WP_111251043.1">
    <property type="nucleotide sequence ID" value="NZ_QKWH01000006.1"/>
</dbReference>
<accession>A0A2W5WP35</accession>
<dbReference type="AlphaFoldDB" id="A0A2W5WP35"/>
<gene>
    <name evidence="2" type="ORF">DNL40_09640</name>
</gene>
<reference evidence="2 3" key="1">
    <citation type="submission" date="2018-06" db="EMBL/GenBank/DDBJ databases">
        <title>Whole genome sequencing of a novel hydrocarbon degrading bacterial strain, PW21 isolated from oil contaminated produced water sample.</title>
        <authorList>
            <person name="Nagkirti P."/>
            <person name="Shaikh A."/>
            <person name="Gowdaman V."/>
            <person name="Engineer A.E."/>
            <person name="Dagar S."/>
            <person name="Dhakephalkar P.K."/>
        </authorList>
    </citation>
    <scope>NUCLEOTIDE SEQUENCE [LARGE SCALE GENOMIC DNA]</scope>
    <source>
        <strain evidence="2 3">PW21</strain>
    </source>
</reference>
<sequence>MTRDHEDLDLTTTAEEESTVVVLLRSAVDGVEHPPAPDGAALAHSAVRRVRARRALLTAGVGTAAATAVVVTTALTGPWDAPPGPVASAPATPAAPAASAPAASAAPAQEEPAPEPTYLPVGDGELPLLPGVEHGAVDLEHSEYRIEGGLVYTMPRGGRWVLRDVDTVDASSTPPSMVWDVSTQTEWAQGAAYPEEEFEATPMAGSKATIRLDVAADAASWQVPDRDSGAWTVDVPGADLVVVTRGPAEEPGLARWDAQVRRGDSGWTIRMDFTDDEVGDRVAAEFLGNLWFQDDGPPEWFVPTHEFPVVDGIVHGVPEGWQEVSLGEVTLAVPAGWTYSDRTDEYQRHSLWEGDVATSGFRLSDGTTEDVRWSVLVSLATRGPSNDVPGVPVWLGPQPQTLQVPGADFAEADTTLGPFYADRSVRSYWTTIELHQAGPKGRNASVYISVPADEEGLEILRGVMGSVRFP</sequence>
<dbReference type="Proteomes" id="UP000248783">
    <property type="component" value="Unassembled WGS sequence"/>
</dbReference>
<evidence type="ECO:0000256" key="1">
    <source>
        <dbReference type="SAM" id="MobiDB-lite"/>
    </source>
</evidence>
<name>A0A2W5WP35_9MICO</name>
<dbReference type="EMBL" id="QKWH01000006">
    <property type="protein sequence ID" value="PZR52910.1"/>
    <property type="molecule type" value="Genomic_DNA"/>
</dbReference>
<comment type="caution">
    <text evidence="2">The sequence shown here is derived from an EMBL/GenBank/DDBJ whole genome shotgun (WGS) entry which is preliminary data.</text>
</comment>
<evidence type="ECO:0000313" key="2">
    <source>
        <dbReference type="EMBL" id="PZR52910.1"/>
    </source>
</evidence>
<keyword evidence="3" id="KW-1185">Reference proteome</keyword>
<feature type="compositionally biased region" description="Low complexity" evidence="1">
    <location>
        <begin position="86"/>
        <end position="111"/>
    </location>
</feature>
<organism evidence="2 3">
    <name type="scientific">Xylanimonas oleitrophica</name>
    <dbReference type="NCBI Taxonomy" id="2607479"/>
    <lineage>
        <taxon>Bacteria</taxon>
        <taxon>Bacillati</taxon>
        <taxon>Actinomycetota</taxon>
        <taxon>Actinomycetes</taxon>
        <taxon>Micrococcales</taxon>
        <taxon>Promicromonosporaceae</taxon>
        <taxon>Xylanimonas</taxon>
    </lineage>
</organism>
<feature type="region of interest" description="Disordered" evidence="1">
    <location>
        <begin position="82"/>
        <end position="120"/>
    </location>
</feature>
<evidence type="ECO:0000313" key="3">
    <source>
        <dbReference type="Proteomes" id="UP000248783"/>
    </source>
</evidence>
<protein>
    <submittedName>
        <fullName evidence="2">Uncharacterized protein</fullName>
    </submittedName>
</protein>